<evidence type="ECO:0000313" key="4">
    <source>
        <dbReference type="Proteomes" id="UP000031967"/>
    </source>
</evidence>
<feature type="signal peptide" evidence="1">
    <location>
        <begin position="1"/>
        <end position="28"/>
    </location>
</feature>
<comment type="caution">
    <text evidence="3">The sequence shown here is derived from an EMBL/GenBank/DDBJ whole genome shotgun (WGS) entry which is preliminary data.</text>
</comment>
<keyword evidence="1" id="KW-0732">Signal</keyword>
<protein>
    <recommendedName>
        <fullName evidence="2">Copper amine oxidase-like N-terminal domain-containing protein</fullName>
    </recommendedName>
</protein>
<evidence type="ECO:0000259" key="2">
    <source>
        <dbReference type="Pfam" id="PF07833"/>
    </source>
</evidence>
<evidence type="ECO:0000313" key="3">
    <source>
        <dbReference type="EMBL" id="KIL39582.1"/>
    </source>
</evidence>
<proteinExistence type="predicted"/>
<dbReference type="Gene3D" id="3.30.457.10">
    <property type="entry name" value="Copper amine oxidase-like, N-terminal domain"/>
    <property type="match status" value="1"/>
</dbReference>
<dbReference type="RefSeq" id="WP_041049187.1">
    <property type="nucleotide sequence ID" value="NZ_JXAK01000035.1"/>
</dbReference>
<dbReference type="SUPFAM" id="SSF55383">
    <property type="entry name" value="Copper amine oxidase, domain N"/>
    <property type="match status" value="2"/>
</dbReference>
<accession>A0ABR5AGU1</accession>
<gene>
    <name evidence="3" type="ORF">SD70_19490</name>
</gene>
<feature type="chain" id="PRO_5047524210" description="Copper amine oxidase-like N-terminal domain-containing protein" evidence="1">
    <location>
        <begin position="29"/>
        <end position="434"/>
    </location>
</feature>
<dbReference type="Proteomes" id="UP000031967">
    <property type="component" value="Unassembled WGS sequence"/>
</dbReference>
<sequence>MKRNVKRMMASLLVTSVFMLFFTSQALATVAIPTNDKDVASNFVINDSRLPNQLVEDNAIFLGDKDVPMDLLKSYHEFYTNALLPDVTKFFPEVANYKERPIFVVSNEFIKNAGLVEGYYNGRYIVLKNYPDNLIAKVLIAHEFIHWVVHKIVTDGKSPSLPTFVDEGIAINISNMLYNESDVKHFDWTSGYPYIDKEWSVVAQSTEYAPPLWNHDEEDAWTITAFDFLVKKYGFSKMVRYLEQVKVGGRKAFIEVFGNTPTRFQKEYEEEVQKLREMHGNKAPVRLPNEEPPRKFGSSDVGIRINGKYVEVTPKAKIVNGVTFVPVRGVFETLGAKVVWMPPPSKAISATGEEIKVTALGTVIITKSGFPRIELDIGKNFAKVDADKVPLDVPSFISSEGSAYIPLRFISEAIGAEVNWEAGNWTVVIDQFEQ</sequence>
<dbReference type="InterPro" id="IPR012854">
    <property type="entry name" value="Cu_amine_oxidase-like_N"/>
</dbReference>
<feature type="domain" description="Copper amine oxidase-like N-terminal" evidence="2">
    <location>
        <begin position="349"/>
        <end position="429"/>
    </location>
</feature>
<evidence type="ECO:0000256" key="1">
    <source>
        <dbReference type="SAM" id="SignalP"/>
    </source>
</evidence>
<name>A0ABR5AGU1_9BACL</name>
<dbReference type="EMBL" id="JXAK01000035">
    <property type="protein sequence ID" value="KIL39582.1"/>
    <property type="molecule type" value="Genomic_DNA"/>
</dbReference>
<dbReference type="Pfam" id="PF07833">
    <property type="entry name" value="Cu_amine_oxidN1"/>
    <property type="match status" value="1"/>
</dbReference>
<organism evidence="3 4">
    <name type="scientific">Gordoniibacillus kamchatkensis</name>
    <dbReference type="NCBI Taxonomy" id="1590651"/>
    <lineage>
        <taxon>Bacteria</taxon>
        <taxon>Bacillati</taxon>
        <taxon>Bacillota</taxon>
        <taxon>Bacilli</taxon>
        <taxon>Bacillales</taxon>
        <taxon>Paenibacillaceae</taxon>
        <taxon>Gordoniibacillus</taxon>
    </lineage>
</organism>
<keyword evidence="4" id="KW-1185">Reference proteome</keyword>
<dbReference type="InterPro" id="IPR036582">
    <property type="entry name" value="Mao_N_sf"/>
</dbReference>
<reference evidence="3 4" key="1">
    <citation type="submission" date="2014-12" db="EMBL/GenBank/DDBJ databases">
        <title>Draft genome sequence of Paenibacillus kamchatkensis strain B-2647.</title>
        <authorList>
            <person name="Karlyshev A.V."/>
            <person name="Kudryashova E.B."/>
        </authorList>
    </citation>
    <scope>NUCLEOTIDE SEQUENCE [LARGE SCALE GENOMIC DNA]</scope>
    <source>
        <strain evidence="3 4">VKM B-2647</strain>
    </source>
</reference>